<feature type="domain" description="Glycosyltransferase 2-like" evidence="7">
    <location>
        <begin position="6"/>
        <end position="172"/>
    </location>
</feature>
<gene>
    <name evidence="8" type="ORF">SAMN04488137_3184</name>
</gene>
<evidence type="ECO:0000259" key="7">
    <source>
        <dbReference type="Pfam" id="PF00535"/>
    </source>
</evidence>
<keyword evidence="4 8" id="KW-0808">Transferase</keyword>
<dbReference type="EMBL" id="FNHW01000001">
    <property type="protein sequence ID" value="SDN03598.1"/>
    <property type="molecule type" value="Genomic_DNA"/>
</dbReference>
<dbReference type="InterPro" id="IPR043149">
    <property type="entry name" value="TagF_N"/>
</dbReference>
<evidence type="ECO:0000256" key="6">
    <source>
        <dbReference type="ARBA" id="ARBA00023136"/>
    </source>
</evidence>
<name>A0A1G9Y3F9_9BACL</name>
<evidence type="ECO:0000256" key="5">
    <source>
        <dbReference type="ARBA" id="ARBA00022944"/>
    </source>
</evidence>
<evidence type="ECO:0000256" key="3">
    <source>
        <dbReference type="ARBA" id="ARBA00022475"/>
    </source>
</evidence>
<evidence type="ECO:0000256" key="1">
    <source>
        <dbReference type="ARBA" id="ARBA00004202"/>
    </source>
</evidence>
<keyword evidence="3" id="KW-1003">Cell membrane</keyword>
<dbReference type="InterPro" id="IPR051612">
    <property type="entry name" value="Teichoic_Acid_Biosynth"/>
</dbReference>
<dbReference type="GO" id="GO:0005886">
    <property type="term" value="C:plasma membrane"/>
    <property type="evidence" value="ECO:0007669"/>
    <property type="project" value="UniProtKB-SubCell"/>
</dbReference>
<dbReference type="Gene3D" id="3.40.50.12580">
    <property type="match status" value="1"/>
</dbReference>
<dbReference type="PANTHER" id="PTHR37316">
    <property type="entry name" value="TEICHOIC ACID GLYCEROL-PHOSPHATE PRIMASE"/>
    <property type="match status" value="1"/>
</dbReference>
<dbReference type="Gene3D" id="3.40.50.11820">
    <property type="match status" value="1"/>
</dbReference>
<dbReference type="PANTHER" id="PTHR37316:SF3">
    <property type="entry name" value="TEICHOIC ACID GLYCEROL-PHOSPHATE TRANSFERASE"/>
    <property type="match status" value="1"/>
</dbReference>
<dbReference type="SUPFAM" id="SSF53756">
    <property type="entry name" value="UDP-Glycosyltransferase/glycogen phosphorylase"/>
    <property type="match status" value="1"/>
</dbReference>
<keyword evidence="6" id="KW-0472">Membrane</keyword>
<dbReference type="Pfam" id="PF00535">
    <property type="entry name" value="Glycos_transf_2"/>
    <property type="match status" value="1"/>
</dbReference>
<dbReference type="AlphaFoldDB" id="A0A1G9Y3F9"/>
<keyword evidence="9" id="KW-1185">Reference proteome</keyword>
<dbReference type="InterPro" id="IPR043148">
    <property type="entry name" value="TagF_C"/>
</dbReference>
<dbReference type="Gene3D" id="3.90.550.10">
    <property type="entry name" value="Spore Coat Polysaccharide Biosynthesis Protein SpsA, Chain A"/>
    <property type="match status" value="1"/>
</dbReference>
<dbReference type="InterPro" id="IPR007554">
    <property type="entry name" value="Glycerophosphate_synth"/>
</dbReference>
<evidence type="ECO:0000313" key="9">
    <source>
        <dbReference type="Proteomes" id="UP000199544"/>
    </source>
</evidence>
<protein>
    <submittedName>
        <fullName evidence="8">CDP-glycerol glycerophosphotransferase, TagB/SpsB family</fullName>
    </submittedName>
</protein>
<dbReference type="InterPro" id="IPR001173">
    <property type="entry name" value="Glyco_trans_2-like"/>
</dbReference>
<reference evidence="9" key="1">
    <citation type="submission" date="2016-10" db="EMBL/GenBank/DDBJ databases">
        <authorList>
            <person name="Varghese N."/>
            <person name="Submissions S."/>
        </authorList>
    </citation>
    <scope>NUCLEOTIDE SEQUENCE [LARGE SCALE GENOMIC DNA]</scope>
    <source>
        <strain evidence="9">CGMCC 1.6854</strain>
    </source>
</reference>
<dbReference type="Proteomes" id="UP000199544">
    <property type="component" value="Unassembled WGS sequence"/>
</dbReference>
<dbReference type="CDD" id="cd00761">
    <property type="entry name" value="Glyco_tranf_GTA_type"/>
    <property type="match status" value="1"/>
</dbReference>
<dbReference type="OrthoDB" id="396512at2"/>
<proteinExistence type="inferred from homology"/>
<dbReference type="RefSeq" id="WP_090235879.1">
    <property type="nucleotide sequence ID" value="NZ_FNHW01000001.1"/>
</dbReference>
<dbReference type="GO" id="GO:0047355">
    <property type="term" value="F:CDP-glycerol glycerophosphotransferase activity"/>
    <property type="evidence" value="ECO:0007669"/>
    <property type="project" value="InterPro"/>
</dbReference>
<dbReference type="InterPro" id="IPR029044">
    <property type="entry name" value="Nucleotide-diphossugar_trans"/>
</dbReference>
<comment type="subcellular location">
    <subcellularLocation>
        <location evidence="1">Cell membrane</location>
        <topology evidence="1">Peripheral membrane protein</topology>
    </subcellularLocation>
</comment>
<dbReference type="GO" id="GO:0019350">
    <property type="term" value="P:teichoic acid biosynthetic process"/>
    <property type="evidence" value="ECO:0007669"/>
    <property type="project" value="UniProtKB-KW"/>
</dbReference>
<dbReference type="SUPFAM" id="SSF53448">
    <property type="entry name" value="Nucleotide-diphospho-sugar transferases"/>
    <property type="match status" value="1"/>
</dbReference>
<accession>A0A1G9Y3F9</accession>
<evidence type="ECO:0000313" key="8">
    <source>
        <dbReference type="EMBL" id="SDN03598.1"/>
    </source>
</evidence>
<evidence type="ECO:0000256" key="2">
    <source>
        <dbReference type="ARBA" id="ARBA00010488"/>
    </source>
</evidence>
<evidence type="ECO:0000256" key="4">
    <source>
        <dbReference type="ARBA" id="ARBA00022679"/>
    </source>
</evidence>
<comment type="similarity">
    <text evidence="2">Belongs to the CDP-glycerol glycerophosphotransferase family.</text>
</comment>
<dbReference type="Pfam" id="PF04464">
    <property type="entry name" value="Glyphos_transf"/>
    <property type="match status" value="1"/>
</dbReference>
<organism evidence="8 9">
    <name type="scientific">Fictibacillus solisalsi</name>
    <dbReference type="NCBI Taxonomy" id="459525"/>
    <lineage>
        <taxon>Bacteria</taxon>
        <taxon>Bacillati</taxon>
        <taxon>Bacillota</taxon>
        <taxon>Bacilli</taxon>
        <taxon>Bacillales</taxon>
        <taxon>Fictibacillaceae</taxon>
        <taxon>Fictibacillus</taxon>
    </lineage>
</organism>
<keyword evidence="5" id="KW-0777">Teichoic acid biosynthesis</keyword>
<sequence>MQYDISVIIPTYNAERYIVECLDSVINQSFRGTVEIILIDDCSTDQTHQIIEDYKLNHSEFPIAILYQEKNMRQGTARNRGVRESKGKYIFFLDSDDFLDLNAFEKMFTKAEEGSCDFVLCDWAYYYQEKGIVYVNNDLFLFKDYLIGEECEDLYQAVTYFSVNKLYSKEFLVNNNIKYGEGYIYEDFEFYVKVAQCAKKIGIIQNPFYRVRVNDFSTTKTESKSLIHIESYLKAVTQSISAFNPRSEQSYYHLYKHLVQKTLYYAKARAPFGHKKKTLQKVLNIVNKQNTDYFVPKNIIAFNHFLFRRKYVQNGKVNHILVVDYLQSKGKLTSLFKFAQKAKQKILKSKLVESQRRKRRAKKIDGYFKRPVDPKTVLFLGFDYRYIGNSKYFFDYLAETAQDLELYFVTKNKNVPKKYRVTPRSMKFWEVLSKAKVVFAESWIPLDFRKREETNWIQFWHGTPFKKLFFDSHERYISLYNRNHKRQKRKDISRWDYLLADSIAGQEKLASSFAYEESNILNLGYPRVQWLKDNQNNEQLKQSIRDKLGIQDGQKVILYVPTWRDYNYKQRNPKLSYLLNLNYVSENIPEDYVILNKNHSMGNFRLNHPSIITPSDDIEVQQLILISDFIISDFSSIIFDGMAINIPFYLYINDFDLYEKARGVYADMYENLKPFCIDNEDELIEGILSFEKDYPVKSYEKTKILYSNINENNSNQDLKAKVDLLLSE</sequence>
<dbReference type="STRING" id="459525.SAMN04488137_3184"/>